<evidence type="ECO:0000256" key="1">
    <source>
        <dbReference type="SAM" id="MobiDB-lite"/>
    </source>
</evidence>
<sequence>MEVVLNNRKFAKVTVERSSRHLIVRLASLNKSWPFKGFMMRGFRVRGNKSIFFEGVFESSSFYHYVACGESFNRVGVPAFPLLLVFDIRNHARTRPRAVNSAVDQLFEDLMNGDVSDAELSDDEVADAQFVEMETASDEEQGPTLHLAESETRHSDSDEPPPTKGKQVN</sequence>
<feature type="region of interest" description="Disordered" evidence="1">
    <location>
        <begin position="128"/>
        <end position="169"/>
    </location>
</feature>
<keyword evidence="3" id="KW-1185">Reference proteome</keyword>
<dbReference type="AlphaFoldDB" id="A0A9J6D7D6"/>
<proteinExistence type="predicted"/>
<accession>A0A9J6D7D6</accession>
<dbReference type="EMBL" id="JABSTU010000011">
    <property type="protein sequence ID" value="KAH8009727.1"/>
    <property type="molecule type" value="Genomic_DNA"/>
</dbReference>
<reference evidence="2" key="2">
    <citation type="submission" date="2021-09" db="EMBL/GenBank/DDBJ databases">
        <authorList>
            <person name="Jia N."/>
            <person name="Wang J."/>
            <person name="Shi W."/>
            <person name="Du L."/>
            <person name="Sun Y."/>
            <person name="Zhan W."/>
            <person name="Jiang J."/>
            <person name="Wang Q."/>
            <person name="Zhang B."/>
            <person name="Ji P."/>
            <person name="Sakyi L.B."/>
            <person name="Cui X."/>
            <person name="Yuan T."/>
            <person name="Jiang B."/>
            <person name="Yang W."/>
            <person name="Lam T.T.-Y."/>
            <person name="Chang Q."/>
            <person name="Ding S."/>
            <person name="Wang X."/>
            <person name="Zhu J."/>
            <person name="Ruan X."/>
            <person name="Zhao L."/>
            <person name="Wei J."/>
            <person name="Que T."/>
            <person name="Du C."/>
            <person name="Cheng J."/>
            <person name="Dai P."/>
            <person name="Han X."/>
            <person name="Huang E."/>
            <person name="Gao Y."/>
            <person name="Liu J."/>
            <person name="Shao H."/>
            <person name="Ye R."/>
            <person name="Li L."/>
            <person name="Wei W."/>
            <person name="Wang X."/>
            <person name="Wang C."/>
            <person name="Huo Q."/>
            <person name="Li W."/>
            <person name="Guo W."/>
            <person name="Chen H."/>
            <person name="Chen S."/>
            <person name="Zhou L."/>
            <person name="Zhou L."/>
            <person name="Ni X."/>
            <person name="Tian J."/>
            <person name="Zhou Y."/>
            <person name="Sheng Y."/>
            <person name="Liu T."/>
            <person name="Pan Y."/>
            <person name="Xia L."/>
            <person name="Li J."/>
            <person name="Zhao F."/>
            <person name="Cao W."/>
        </authorList>
    </citation>
    <scope>NUCLEOTIDE SEQUENCE</scope>
    <source>
        <strain evidence="2">Rmic-2018</strain>
        <tissue evidence="2">Larvae</tissue>
    </source>
</reference>
<comment type="caution">
    <text evidence="2">The sequence shown here is derived from an EMBL/GenBank/DDBJ whole genome shotgun (WGS) entry which is preliminary data.</text>
</comment>
<organism evidence="2 3">
    <name type="scientific">Rhipicephalus microplus</name>
    <name type="common">Cattle tick</name>
    <name type="synonym">Boophilus microplus</name>
    <dbReference type="NCBI Taxonomy" id="6941"/>
    <lineage>
        <taxon>Eukaryota</taxon>
        <taxon>Metazoa</taxon>
        <taxon>Ecdysozoa</taxon>
        <taxon>Arthropoda</taxon>
        <taxon>Chelicerata</taxon>
        <taxon>Arachnida</taxon>
        <taxon>Acari</taxon>
        <taxon>Parasitiformes</taxon>
        <taxon>Ixodida</taxon>
        <taxon>Ixodoidea</taxon>
        <taxon>Ixodidae</taxon>
        <taxon>Rhipicephalinae</taxon>
        <taxon>Rhipicephalus</taxon>
        <taxon>Boophilus</taxon>
    </lineage>
</organism>
<dbReference type="Proteomes" id="UP000821866">
    <property type="component" value="Chromosome 9"/>
</dbReference>
<protein>
    <submittedName>
        <fullName evidence="2">Uncharacterized protein</fullName>
    </submittedName>
</protein>
<gene>
    <name evidence="2" type="ORF">HPB51_019038</name>
</gene>
<evidence type="ECO:0000313" key="3">
    <source>
        <dbReference type="Proteomes" id="UP000821866"/>
    </source>
</evidence>
<feature type="compositionally biased region" description="Basic and acidic residues" evidence="1">
    <location>
        <begin position="148"/>
        <end position="157"/>
    </location>
</feature>
<reference evidence="2" key="1">
    <citation type="journal article" date="2020" name="Cell">
        <title>Large-Scale Comparative Analyses of Tick Genomes Elucidate Their Genetic Diversity and Vector Capacities.</title>
        <authorList>
            <consortium name="Tick Genome and Microbiome Consortium (TIGMIC)"/>
            <person name="Jia N."/>
            <person name="Wang J."/>
            <person name="Shi W."/>
            <person name="Du L."/>
            <person name="Sun Y."/>
            <person name="Zhan W."/>
            <person name="Jiang J.F."/>
            <person name="Wang Q."/>
            <person name="Zhang B."/>
            <person name="Ji P."/>
            <person name="Bell-Sakyi L."/>
            <person name="Cui X.M."/>
            <person name="Yuan T.T."/>
            <person name="Jiang B.G."/>
            <person name="Yang W.F."/>
            <person name="Lam T.T."/>
            <person name="Chang Q.C."/>
            <person name="Ding S.J."/>
            <person name="Wang X.J."/>
            <person name="Zhu J.G."/>
            <person name="Ruan X.D."/>
            <person name="Zhao L."/>
            <person name="Wei J.T."/>
            <person name="Ye R.Z."/>
            <person name="Que T.C."/>
            <person name="Du C.H."/>
            <person name="Zhou Y.H."/>
            <person name="Cheng J.X."/>
            <person name="Dai P.F."/>
            <person name="Guo W.B."/>
            <person name="Han X.H."/>
            <person name="Huang E.J."/>
            <person name="Li L.F."/>
            <person name="Wei W."/>
            <person name="Gao Y.C."/>
            <person name="Liu J.Z."/>
            <person name="Shao H.Z."/>
            <person name="Wang X."/>
            <person name="Wang C.C."/>
            <person name="Yang T.C."/>
            <person name="Huo Q.B."/>
            <person name="Li W."/>
            <person name="Chen H.Y."/>
            <person name="Chen S.E."/>
            <person name="Zhou L.G."/>
            <person name="Ni X.B."/>
            <person name="Tian J.H."/>
            <person name="Sheng Y."/>
            <person name="Liu T."/>
            <person name="Pan Y.S."/>
            <person name="Xia L.Y."/>
            <person name="Li J."/>
            <person name="Zhao F."/>
            <person name="Cao W.C."/>
        </authorList>
    </citation>
    <scope>NUCLEOTIDE SEQUENCE</scope>
    <source>
        <strain evidence="2">Rmic-2018</strain>
    </source>
</reference>
<evidence type="ECO:0000313" key="2">
    <source>
        <dbReference type="EMBL" id="KAH8009727.1"/>
    </source>
</evidence>
<name>A0A9J6D7D6_RHIMP</name>